<gene>
    <name evidence="2" type="ORF">DRO04_01375</name>
</gene>
<evidence type="ECO:0000313" key="3">
    <source>
        <dbReference type="Proteomes" id="UP000278031"/>
    </source>
</evidence>
<keyword evidence="1" id="KW-0812">Transmembrane</keyword>
<dbReference type="EMBL" id="QMWP01000040">
    <property type="protein sequence ID" value="RLG70676.1"/>
    <property type="molecule type" value="Genomic_DNA"/>
</dbReference>
<keyword evidence="1" id="KW-1133">Transmembrane helix</keyword>
<proteinExistence type="predicted"/>
<feature type="transmembrane region" description="Helical" evidence="1">
    <location>
        <begin position="90"/>
        <end position="111"/>
    </location>
</feature>
<sequence>MVEKREVSLGLGSSWIFFAILAFILAYFQYGFSVNAGLGMILIALALDVLSLLGLIPFIGFIIYYLVAVYWLLPQALNFVQLGWSWTVDLFLYLNLIFAFIMTVFSSYFAYEVIS</sequence>
<evidence type="ECO:0000313" key="2">
    <source>
        <dbReference type="EMBL" id="RLG70676.1"/>
    </source>
</evidence>
<evidence type="ECO:0000256" key="1">
    <source>
        <dbReference type="SAM" id="Phobius"/>
    </source>
</evidence>
<name>A0A497JHQ8_9ARCH</name>
<accession>A0A497JHQ8</accession>
<reference evidence="2 3" key="1">
    <citation type="submission" date="2018-06" db="EMBL/GenBank/DDBJ databases">
        <title>Extensive metabolic versatility and redundancy in microbially diverse, dynamic hydrothermal sediments.</title>
        <authorList>
            <person name="Dombrowski N."/>
            <person name="Teske A."/>
            <person name="Baker B.J."/>
        </authorList>
    </citation>
    <scope>NUCLEOTIDE SEQUENCE [LARGE SCALE GENOMIC DNA]</scope>
    <source>
        <strain evidence="2">B51_G17</strain>
    </source>
</reference>
<protein>
    <submittedName>
        <fullName evidence="2">Uncharacterized protein</fullName>
    </submittedName>
</protein>
<keyword evidence="1" id="KW-0472">Membrane</keyword>
<comment type="caution">
    <text evidence="2">The sequence shown here is derived from an EMBL/GenBank/DDBJ whole genome shotgun (WGS) entry which is preliminary data.</text>
</comment>
<organism evidence="2 3">
    <name type="scientific">Candidatus Iainarchaeum sp</name>
    <dbReference type="NCBI Taxonomy" id="3101447"/>
    <lineage>
        <taxon>Archaea</taxon>
        <taxon>Candidatus Iainarchaeota</taxon>
        <taxon>Candidatus Iainarchaeia</taxon>
        <taxon>Candidatus Iainarchaeales</taxon>
        <taxon>Candidatus Iainarchaeaceae</taxon>
        <taxon>Candidatus Iainarchaeum</taxon>
    </lineage>
</organism>
<feature type="transmembrane region" description="Helical" evidence="1">
    <location>
        <begin position="7"/>
        <end position="30"/>
    </location>
</feature>
<dbReference type="AlphaFoldDB" id="A0A497JHQ8"/>
<dbReference type="Proteomes" id="UP000278031">
    <property type="component" value="Unassembled WGS sequence"/>
</dbReference>